<evidence type="ECO:0000313" key="1">
    <source>
        <dbReference type="EMBL" id="KAI7984520.1"/>
    </source>
</evidence>
<reference evidence="1 2" key="1">
    <citation type="journal article" date="2022" name="Plant J.">
        <title>Chromosome-level genome of Camellia lanceoleosa provides a valuable resource for understanding genome evolution and self-incompatibility.</title>
        <authorList>
            <person name="Gong W."/>
            <person name="Xiao S."/>
            <person name="Wang L."/>
            <person name="Liao Z."/>
            <person name="Chang Y."/>
            <person name="Mo W."/>
            <person name="Hu G."/>
            <person name="Li W."/>
            <person name="Zhao G."/>
            <person name="Zhu H."/>
            <person name="Hu X."/>
            <person name="Ji K."/>
            <person name="Xiang X."/>
            <person name="Song Q."/>
            <person name="Yuan D."/>
            <person name="Jin S."/>
            <person name="Zhang L."/>
        </authorList>
    </citation>
    <scope>NUCLEOTIDE SEQUENCE [LARGE SCALE GENOMIC DNA]</scope>
    <source>
        <strain evidence="1">SQ_2022a</strain>
    </source>
</reference>
<gene>
    <name evidence="1" type="ORF">LOK49_LG15G00014</name>
</gene>
<proteinExistence type="predicted"/>
<accession>A0ACC0F7J7</accession>
<protein>
    <submittedName>
        <fullName evidence="1">ABC transporter B family member 4</fullName>
    </submittedName>
</protein>
<evidence type="ECO:0000313" key="2">
    <source>
        <dbReference type="Proteomes" id="UP001060215"/>
    </source>
</evidence>
<name>A0ACC0F7J7_9ERIC</name>
<dbReference type="EMBL" id="CM045768">
    <property type="protein sequence ID" value="KAI7984520.1"/>
    <property type="molecule type" value="Genomic_DNA"/>
</dbReference>
<sequence length="546" mass="59912">MLWVRRYHQLNSNNKHTHTFKDSLASVSIFCFDELQVGKFTQLLSTFLGGFVIALIKGWLLTLVLLSSIPALAIAGGATTIIVSKMAFHAQNAYAKGATVVEQTIGSIRIVASFTRERQTVINYNKSLVHAYKSVVQEGLAAGFGFRALMFVAFSTYSLAIWFGAKMILEKGYTGGKVLNVIVDVLTGSMSLGQASPCMSAFAAARPNEQIFSRFSLFIPSGTTTALVRKSGSEKSTVTSLIERFYDPQAGEVFIDGINLKEFQLNWIRRKIGLVSQEPVLFTCSIKDNISYGKHGATIEEVKAAAELANATKFIDKLPQTEVKSCHSQSNTKDLRILLLDEATSALDAESEKIVQEALDRIMANKTTVIVAHRLSTVRNADMIAVIQQGQIVEKELLQDPEGAYYQFIRLQEVNKDSKQVVVDQDKSESIIESSKQSSQRMSFLHSISHGSSGAGNNSRHLSVSFGLPTGFNVPETVLTKAEASYLQPSDKTLKVPLRRLAYLNKPEVPVLIAGTITAIVNGSIFPIFGLLLSNVIKTFYEPPHE</sequence>
<organism evidence="1 2">
    <name type="scientific">Camellia lanceoleosa</name>
    <dbReference type="NCBI Taxonomy" id="1840588"/>
    <lineage>
        <taxon>Eukaryota</taxon>
        <taxon>Viridiplantae</taxon>
        <taxon>Streptophyta</taxon>
        <taxon>Embryophyta</taxon>
        <taxon>Tracheophyta</taxon>
        <taxon>Spermatophyta</taxon>
        <taxon>Magnoliopsida</taxon>
        <taxon>eudicotyledons</taxon>
        <taxon>Gunneridae</taxon>
        <taxon>Pentapetalae</taxon>
        <taxon>asterids</taxon>
        <taxon>Ericales</taxon>
        <taxon>Theaceae</taxon>
        <taxon>Camellia</taxon>
    </lineage>
</organism>
<keyword evidence="2" id="KW-1185">Reference proteome</keyword>
<comment type="caution">
    <text evidence="1">The sequence shown here is derived from an EMBL/GenBank/DDBJ whole genome shotgun (WGS) entry which is preliminary data.</text>
</comment>
<dbReference type="Proteomes" id="UP001060215">
    <property type="component" value="Chromosome 11"/>
</dbReference>